<reference evidence="1 2" key="1">
    <citation type="submission" date="2020-04" db="EMBL/GenBank/DDBJ databases">
        <authorList>
            <person name="Wallbank WR R."/>
            <person name="Pardo Diaz C."/>
            <person name="Kozak K."/>
            <person name="Martin S."/>
            <person name="Jiggins C."/>
            <person name="Moest M."/>
            <person name="Warren A I."/>
            <person name="Byers J.R.P. K."/>
            <person name="Montejo-Kovacevich G."/>
            <person name="Yen C E."/>
        </authorList>
    </citation>
    <scope>NUCLEOTIDE SEQUENCE [LARGE SCALE GENOMIC DNA]</scope>
</reference>
<accession>A0A8S1A119</accession>
<dbReference type="AlphaFoldDB" id="A0A8S1A119"/>
<proteinExistence type="predicted"/>
<organism evidence="1 2">
    <name type="scientific">Arctia plantaginis</name>
    <name type="common">Wood tiger moth</name>
    <name type="synonym">Phalaena plantaginis</name>
    <dbReference type="NCBI Taxonomy" id="874455"/>
    <lineage>
        <taxon>Eukaryota</taxon>
        <taxon>Metazoa</taxon>
        <taxon>Ecdysozoa</taxon>
        <taxon>Arthropoda</taxon>
        <taxon>Hexapoda</taxon>
        <taxon>Insecta</taxon>
        <taxon>Pterygota</taxon>
        <taxon>Neoptera</taxon>
        <taxon>Endopterygota</taxon>
        <taxon>Lepidoptera</taxon>
        <taxon>Glossata</taxon>
        <taxon>Ditrysia</taxon>
        <taxon>Noctuoidea</taxon>
        <taxon>Erebidae</taxon>
        <taxon>Arctiinae</taxon>
        <taxon>Arctia</taxon>
    </lineage>
</organism>
<dbReference type="EMBL" id="CADEBC010000503">
    <property type="protein sequence ID" value="CAB3239861.1"/>
    <property type="molecule type" value="Genomic_DNA"/>
</dbReference>
<name>A0A8S1A119_ARCPL</name>
<evidence type="ECO:0000313" key="1">
    <source>
        <dbReference type="EMBL" id="CAB3239861.1"/>
    </source>
</evidence>
<dbReference type="Proteomes" id="UP000494106">
    <property type="component" value="Unassembled WGS sequence"/>
</dbReference>
<protein>
    <submittedName>
        <fullName evidence="1">Uncharacterized protein</fullName>
    </submittedName>
</protein>
<sequence>MSTLLCRSGAATLLCRSGAADAPAALDSRLIKMDRKRLLLALLLCHCRNLRRRVRQYWISPFIALRNSDGQFFLQEYKELLLDEKRFYNFFRMSVSSFECLLNSLEPYIRKQYTNMMNSVEPIEMLGITFELNRDGFQQKDKLTIIDDKLHSLQPQDEEMTAANVIRDEFTSYFVSNRGSLQLQLQKIFIIKTALLTYYITLLALKPIRKNVRRLLRWLLRGMLLPYYNDIYVLHEDLLVLAAAPVLHL</sequence>
<evidence type="ECO:0000313" key="2">
    <source>
        <dbReference type="Proteomes" id="UP000494106"/>
    </source>
</evidence>
<gene>
    <name evidence="1" type="ORF">APLA_LOCUS8056</name>
</gene>
<keyword evidence="2" id="KW-1185">Reference proteome</keyword>
<comment type="caution">
    <text evidence="1">The sequence shown here is derived from an EMBL/GenBank/DDBJ whole genome shotgun (WGS) entry which is preliminary data.</text>
</comment>
<dbReference type="OrthoDB" id="2668416at2759"/>